<evidence type="ECO:0000256" key="3">
    <source>
        <dbReference type="SAM" id="Phobius"/>
    </source>
</evidence>
<keyword evidence="1" id="KW-0175">Coiled coil</keyword>
<keyword evidence="5" id="KW-1185">Reference proteome</keyword>
<feature type="region of interest" description="Disordered" evidence="2">
    <location>
        <begin position="158"/>
        <end position="194"/>
    </location>
</feature>
<keyword evidence="3" id="KW-0812">Transmembrane</keyword>
<organism evidence="4 5">
    <name type="scientific">Sulfuriroseicoccus oceanibius</name>
    <dbReference type="NCBI Taxonomy" id="2707525"/>
    <lineage>
        <taxon>Bacteria</taxon>
        <taxon>Pseudomonadati</taxon>
        <taxon>Verrucomicrobiota</taxon>
        <taxon>Verrucomicrobiia</taxon>
        <taxon>Verrucomicrobiales</taxon>
        <taxon>Verrucomicrobiaceae</taxon>
        <taxon>Sulfuriroseicoccus</taxon>
    </lineage>
</organism>
<name>A0A6B3LCU0_9BACT</name>
<dbReference type="KEGG" id="soa:G3M56_013095"/>
<dbReference type="RefSeq" id="WP_164365262.1">
    <property type="nucleotide sequence ID" value="NZ_CP066776.1"/>
</dbReference>
<evidence type="ECO:0000313" key="4">
    <source>
        <dbReference type="EMBL" id="QQL44798.1"/>
    </source>
</evidence>
<keyword evidence="3" id="KW-0472">Membrane</keyword>
<reference evidence="4 5" key="1">
    <citation type="submission" date="2020-12" db="EMBL/GenBank/DDBJ databases">
        <title>Sulforoseuscoccus oceanibium gen. nov., sp. nov., a representative of the phylum Verrucomicrobia with special cytoplasmic membrane, and proposal of Sulforoseuscoccusaceae fam. nov.</title>
        <authorList>
            <person name="Xi F."/>
        </authorList>
    </citation>
    <scope>NUCLEOTIDE SEQUENCE [LARGE SCALE GENOMIC DNA]</scope>
    <source>
        <strain evidence="4 5">T37</strain>
    </source>
</reference>
<protein>
    <submittedName>
        <fullName evidence="4">Uncharacterized protein</fullName>
    </submittedName>
</protein>
<accession>A0A6B3LCU0</accession>
<evidence type="ECO:0000256" key="2">
    <source>
        <dbReference type="SAM" id="MobiDB-lite"/>
    </source>
</evidence>
<dbReference type="EMBL" id="CP066776">
    <property type="protein sequence ID" value="QQL44798.1"/>
    <property type="molecule type" value="Genomic_DNA"/>
</dbReference>
<gene>
    <name evidence="4" type="ORF">G3M56_013095</name>
</gene>
<feature type="coiled-coil region" evidence="1">
    <location>
        <begin position="40"/>
        <end position="99"/>
    </location>
</feature>
<proteinExistence type="predicted"/>
<evidence type="ECO:0000256" key="1">
    <source>
        <dbReference type="SAM" id="Coils"/>
    </source>
</evidence>
<feature type="transmembrane region" description="Helical" evidence="3">
    <location>
        <begin position="12"/>
        <end position="34"/>
    </location>
</feature>
<sequence>MFENIDWASFSTGAGFGLIVGLLIASICWLRGIVVARGLRKQKETEMTTLRGEIDRMQEHLHTQMRINAKGNEKLEAEVDDLRKQNENLRIENSSLRQKPGHKEIRQLEVYDRAVQKMNARAPGFAPAWQSALAEAETEQHNAEGGVAGFVRRIFRGGGSAADSGATIPTLEMSDDQEADSSKSDKDRAKEQSK</sequence>
<feature type="compositionally biased region" description="Basic and acidic residues" evidence="2">
    <location>
        <begin position="180"/>
        <end position="194"/>
    </location>
</feature>
<dbReference type="AlphaFoldDB" id="A0A6B3LCU0"/>
<evidence type="ECO:0000313" key="5">
    <source>
        <dbReference type="Proteomes" id="UP000475117"/>
    </source>
</evidence>
<dbReference type="Proteomes" id="UP000475117">
    <property type="component" value="Chromosome"/>
</dbReference>
<keyword evidence="3" id="KW-1133">Transmembrane helix</keyword>